<dbReference type="Gene3D" id="3.40.50.80">
    <property type="entry name" value="Nucleotide-binding domain of ferredoxin-NADP reductase (FNR) module"/>
    <property type="match status" value="1"/>
</dbReference>
<dbReference type="VEuPathDB" id="FungiDB:YALI0_C18403g"/>
<organism evidence="11 12">
    <name type="scientific">Yarrowia lipolytica</name>
    <name type="common">Candida lipolytica</name>
    <dbReference type="NCBI Taxonomy" id="4952"/>
    <lineage>
        <taxon>Eukaryota</taxon>
        <taxon>Fungi</taxon>
        <taxon>Dikarya</taxon>
        <taxon>Ascomycota</taxon>
        <taxon>Saccharomycotina</taxon>
        <taxon>Dipodascomycetes</taxon>
        <taxon>Dipodascales</taxon>
        <taxon>Dipodascales incertae sedis</taxon>
        <taxon>Yarrowia</taxon>
    </lineage>
</organism>
<dbReference type="InterPro" id="IPR039261">
    <property type="entry name" value="FNR_nucleotide-bd"/>
</dbReference>
<feature type="domain" description="FAD-binding FR-type" evidence="10">
    <location>
        <begin position="162"/>
        <end position="288"/>
    </location>
</feature>
<dbReference type="CDD" id="cd06183">
    <property type="entry name" value="cyt_b5_reduct_like"/>
    <property type="match status" value="1"/>
</dbReference>
<evidence type="ECO:0000256" key="8">
    <source>
        <dbReference type="PIRSR" id="PIRSR601834-1"/>
    </source>
</evidence>
<feature type="binding site" evidence="8">
    <location>
        <position position="263"/>
    </location>
    <ligand>
        <name>FAD</name>
        <dbReference type="ChEBI" id="CHEBI:57692"/>
    </ligand>
</feature>
<dbReference type="PANTHER" id="PTHR19370">
    <property type="entry name" value="NADH-CYTOCHROME B5 REDUCTASE"/>
    <property type="match status" value="1"/>
</dbReference>
<dbReference type="AlphaFoldDB" id="A0A1D8NBP4"/>
<dbReference type="Gene3D" id="2.40.30.10">
    <property type="entry name" value="Translation factors"/>
    <property type="match status" value="1"/>
</dbReference>
<reference evidence="11 12" key="1">
    <citation type="journal article" date="2016" name="PLoS ONE">
        <title>Sequence Assembly of Yarrowia lipolytica Strain W29/CLIB89 Shows Transposable Element Diversity.</title>
        <authorList>
            <person name="Magnan C."/>
            <person name="Yu J."/>
            <person name="Chang I."/>
            <person name="Jahn E."/>
            <person name="Kanomata Y."/>
            <person name="Wu J."/>
            <person name="Zeller M."/>
            <person name="Oakes M."/>
            <person name="Baldi P."/>
            <person name="Sandmeyer S."/>
        </authorList>
    </citation>
    <scope>NUCLEOTIDE SEQUENCE [LARGE SCALE GENOMIC DNA]</scope>
    <source>
        <strain evidence="12">CLIB89(W29)</strain>
    </source>
</reference>
<feature type="binding site" evidence="8">
    <location>
        <position position="219"/>
    </location>
    <ligand>
        <name>FAD</name>
        <dbReference type="ChEBI" id="CHEBI:57692"/>
    </ligand>
</feature>
<evidence type="ECO:0000256" key="9">
    <source>
        <dbReference type="SAM" id="MobiDB-lite"/>
    </source>
</evidence>
<proteinExistence type="inferred from homology"/>
<dbReference type="Proteomes" id="UP000182444">
    <property type="component" value="Chromosome 1C"/>
</dbReference>
<feature type="binding site" evidence="8">
    <location>
        <position position="256"/>
    </location>
    <ligand>
        <name>FAD</name>
        <dbReference type="ChEBI" id="CHEBI:57692"/>
    </ligand>
</feature>
<dbReference type="GO" id="GO:0016491">
    <property type="term" value="F:oxidoreductase activity"/>
    <property type="evidence" value="ECO:0007669"/>
    <property type="project" value="UniProtKB-KW"/>
</dbReference>
<dbReference type="eggNOG" id="KOG0534">
    <property type="taxonomic scope" value="Eukaryota"/>
</dbReference>
<dbReference type="SUPFAM" id="SSF63380">
    <property type="entry name" value="Riboflavin synthase domain-like"/>
    <property type="match status" value="1"/>
</dbReference>
<accession>A0A1D8NBP4</accession>
<gene>
    <name evidence="11" type="ORF">YALI1_C25581g</name>
</gene>
<dbReference type="Pfam" id="PF00970">
    <property type="entry name" value="FAD_binding_6"/>
    <property type="match status" value="1"/>
</dbReference>
<evidence type="ECO:0000256" key="2">
    <source>
        <dbReference type="ARBA" id="ARBA00004370"/>
    </source>
</evidence>
<comment type="cofactor">
    <cofactor evidence="1 8">
        <name>FAD</name>
        <dbReference type="ChEBI" id="CHEBI:57692"/>
    </cofactor>
</comment>
<evidence type="ECO:0000313" key="12">
    <source>
        <dbReference type="Proteomes" id="UP000182444"/>
    </source>
</evidence>
<comment type="subcellular location">
    <subcellularLocation>
        <location evidence="2">Membrane</location>
    </subcellularLocation>
</comment>
<evidence type="ECO:0000256" key="6">
    <source>
        <dbReference type="ARBA" id="ARBA00023002"/>
    </source>
</evidence>
<keyword evidence="4 8" id="KW-0285">Flavoprotein</keyword>
<feature type="binding site" evidence="8">
    <location>
        <position position="254"/>
    </location>
    <ligand>
        <name>FAD</name>
        <dbReference type="ChEBI" id="CHEBI:57692"/>
    </ligand>
</feature>
<evidence type="ECO:0000256" key="4">
    <source>
        <dbReference type="ARBA" id="ARBA00022630"/>
    </source>
</evidence>
<dbReference type="KEGG" id="yli:2909976"/>
<dbReference type="SUPFAM" id="SSF52343">
    <property type="entry name" value="Ferredoxin reductase-like, C-terminal NADP-linked domain"/>
    <property type="match status" value="1"/>
</dbReference>
<evidence type="ECO:0000256" key="3">
    <source>
        <dbReference type="ARBA" id="ARBA00006105"/>
    </source>
</evidence>
<keyword evidence="7" id="KW-0472">Membrane</keyword>
<sequence length="474" mass="53986">MFRIGLIGLRASRPVLLKPIQRPQLLFRPVSPFTTGRHLFQKDAHNDHPKKDAENKPENDKEQSNEMVKKDTTFDQLPHIPDPKAEALAKKNGYVPAKEWVRESFEMPKTDVRRPHMLKWKALDGHGPKLFALAVILWIIWCAYMVTGRGGNEGGETTLANNAFVKYKIVKKMKISDDVELIEFKGPERSMLQPKYAEYWDGHRMFSVHIRQPDVQVVRSYTPLPVYMMQDVDGKDPLVKIISWDTDYNGFCMIIKKYENGEVAKWIQSLPIGTDVDIRGPFIDAVIPEIPADVKPPRAPMEDMPSRIPADWKYLDVPKPDNLVFFAGGTGIASVLQALLSTNPPRGCVDIHYSVRTRDEVPFERLLYFLQKLGRIRLFMYVDKENKFISSKDIPQPAPLNIKPNTDTTDYNNALEQAAAQKKDKNRQGPVYAYVCGPDGYVNYMAGPRTYDGQGPVKGLLGQKGWTNDNVRKM</sequence>
<feature type="region of interest" description="Disordered" evidence="9">
    <location>
        <begin position="41"/>
        <end position="82"/>
    </location>
</feature>
<keyword evidence="6" id="KW-0560">Oxidoreductase</keyword>
<dbReference type="GeneID" id="2909976"/>
<evidence type="ECO:0000313" key="11">
    <source>
        <dbReference type="EMBL" id="AOW03047.1"/>
    </source>
</evidence>
<comment type="similarity">
    <text evidence="3">Belongs to the flavoprotein pyridine nucleotide cytochrome reductase family.</text>
</comment>
<protein>
    <recommendedName>
        <fullName evidence="10">FAD-binding FR-type domain-containing protein</fullName>
    </recommendedName>
</protein>
<dbReference type="GO" id="GO:0016020">
    <property type="term" value="C:membrane"/>
    <property type="evidence" value="ECO:0007669"/>
    <property type="project" value="UniProtKB-SubCell"/>
</dbReference>
<dbReference type="InterPro" id="IPR001834">
    <property type="entry name" value="CBR-like"/>
</dbReference>
<keyword evidence="5 8" id="KW-0274">FAD</keyword>
<dbReference type="EMBL" id="CP017555">
    <property type="protein sequence ID" value="AOW03047.1"/>
    <property type="molecule type" value="Genomic_DNA"/>
</dbReference>
<evidence type="ECO:0000256" key="5">
    <source>
        <dbReference type="ARBA" id="ARBA00022827"/>
    </source>
</evidence>
<dbReference type="InterPro" id="IPR017927">
    <property type="entry name" value="FAD-bd_FR_type"/>
</dbReference>
<feature type="binding site" evidence="8">
    <location>
        <position position="221"/>
    </location>
    <ligand>
        <name>FAD</name>
        <dbReference type="ChEBI" id="CHEBI:57692"/>
    </ligand>
</feature>
<evidence type="ECO:0000259" key="10">
    <source>
        <dbReference type="PROSITE" id="PS51384"/>
    </source>
</evidence>
<evidence type="ECO:0000256" key="7">
    <source>
        <dbReference type="ARBA" id="ARBA00023136"/>
    </source>
</evidence>
<dbReference type="VEuPathDB" id="FungiDB:YALI1_C25581g"/>
<name>A0A1D8NBP4_YARLL</name>
<dbReference type="PROSITE" id="PS51384">
    <property type="entry name" value="FAD_FR"/>
    <property type="match status" value="1"/>
</dbReference>
<dbReference type="InterPro" id="IPR008333">
    <property type="entry name" value="Cbr1-like_FAD-bd_dom"/>
</dbReference>
<evidence type="ECO:0000256" key="1">
    <source>
        <dbReference type="ARBA" id="ARBA00001974"/>
    </source>
</evidence>
<feature type="compositionally biased region" description="Basic and acidic residues" evidence="9">
    <location>
        <begin position="41"/>
        <end position="73"/>
    </location>
</feature>
<dbReference type="RefSeq" id="XP_501975.3">
    <property type="nucleotide sequence ID" value="XM_501975.3"/>
</dbReference>
<dbReference type="PANTHER" id="PTHR19370:SF189">
    <property type="entry name" value="CYTOCHROME C MITOCHONDRIAL IMPORT FACTOR CYC2"/>
    <property type="match status" value="1"/>
</dbReference>
<dbReference type="InterPro" id="IPR017938">
    <property type="entry name" value="Riboflavin_synthase-like_b-brl"/>
</dbReference>
<dbReference type="GO" id="GO:0005739">
    <property type="term" value="C:mitochondrion"/>
    <property type="evidence" value="ECO:0007669"/>
    <property type="project" value="TreeGrafter"/>
</dbReference>